<protein>
    <submittedName>
        <fullName evidence="2">Rhodanese-like domain-containing protein</fullName>
    </submittedName>
</protein>
<dbReference type="Pfam" id="PF00581">
    <property type="entry name" value="Rhodanese"/>
    <property type="match status" value="1"/>
</dbReference>
<dbReference type="InterPro" id="IPR001763">
    <property type="entry name" value="Rhodanese-like_dom"/>
</dbReference>
<accession>A0ABR9ZQM3</accession>
<gene>
    <name evidence="2" type="ORF">ISU02_05780</name>
</gene>
<dbReference type="SMART" id="SM00450">
    <property type="entry name" value="RHOD"/>
    <property type="match status" value="1"/>
</dbReference>
<dbReference type="InterPro" id="IPR050229">
    <property type="entry name" value="GlpE_sulfurtransferase"/>
</dbReference>
<dbReference type="SUPFAM" id="SSF52821">
    <property type="entry name" value="Rhodanese/Cell cycle control phosphatase"/>
    <property type="match status" value="1"/>
</dbReference>
<dbReference type="PANTHER" id="PTHR43031">
    <property type="entry name" value="FAD-DEPENDENT OXIDOREDUCTASE"/>
    <property type="match status" value="1"/>
</dbReference>
<dbReference type="PROSITE" id="PS50206">
    <property type="entry name" value="RHODANESE_3"/>
    <property type="match status" value="1"/>
</dbReference>
<evidence type="ECO:0000313" key="2">
    <source>
        <dbReference type="EMBL" id="MBF4692616.1"/>
    </source>
</evidence>
<feature type="domain" description="Rhodanese" evidence="1">
    <location>
        <begin position="40"/>
        <end position="120"/>
    </location>
</feature>
<keyword evidence="3" id="KW-1185">Reference proteome</keyword>
<dbReference type="InterPro" id="IPR036873">
    <property type="entry name" value="Rhodanese-like_dom_sf"/>
</dbReference>
<evidence type="ECO:0000313" key="3">
    <source>
        <dbReference type="Proteomes" id="UP000614200"/>
    </source>
</evidence>
<comment type="caution">
    <text evidence="2">The sequence shown here is derived from an EMBL/GenBank/DDBJ whole genome shotgun (WGS) entry which is preliminary data.</text>
</comment>
<name>A0ABR9ZQM3_9FIRM</name>
<dbReference type="Gene3D" id="3.40.250.10">
    <property type="entry name" value="Rhodanese-like domain"/>
    <property type="match status" value="1"/>
</dbReference>
<sequence>MNNIIIFAVAIAAYFVFKKITEPKVDKINGETLNQMLKDKTTKRQFIDVRTQSEFKADNIKGFRNIPLQSLASRAKELDKEKPVVLMCASGHRSMQAARILKRLGVETIVNLSGGLSAYRR</sequence>
<dbReference type="RefSeq" id="WP_194700857.1">
    <property type="nucleotide sequence ID" value="NZ_JADKNH010000003.1"/>
</dbReference>
<proteinExistence type="predicted"/>
<evidence type="ECO:0000259" key="1">
    <source>
        <dbReference type="PROSITE" id="PS50206"/>
    </source>
</evidence>
<reference evidence="2 3" key="1">
    <citation type="submission" date="2020-11" db="EMBL/GenBank/DDBJ databases">
        <title>Fusibacter basophilias sp. nov.</title>
        <authorList>
            <person name="Qiu D."/>
        </authorList>
    </citation>
    <scope>NUCLEOTIDE SEQUENCE [LARGE SCALE GENOMIC DNA]</scope>
    <source>
        <strain evidence="2 3">Q10-2</strain>
    </source>
</reference>
<dbReference type="EMBL" id="JADKNH010000003">
    <property type="protein sequence ID" value="MBF4692616.1"/>
    <property type="molecule type" value="Genomic_DNA"/>
</dbReference>
<dbReference type="Proteomes" id="UP000614200">
    <property type="component" value="Unassembled WGS sequence"/>
</dbReference>
<organism evidence="2 3">
    <name type="scientific">Fusibacter ferrireducens</name>
    <dbReference type="NCBI Taxonomy" id="2785058"/>
    <lineage>
        <taxon>Bacteria</taxon>
        <taxon>Bacillati</taxon>
        <taxon>Bacillota</taxon>
        <taxon>Clostridia</taxon>
        <taxon>Eubacteriales</taxon>
        <taxon>Eubacteriales Family XII. Incertae Sedis</taxon>
        <taxon>Fusibacter</taxon>
    </lineage>
</organism>
<dbReference type="CDD" id="cd00158">
    <property type="entry name" value="RHOD"/>
    <property type="match status" value="1"/>
</dbReference>
<dbReference type="PANTHER" id="PTHR43031:SF17">
    <property type="entry name" value="SULFURTRANSFERASE YTWF-RELATED"/>
    <property type="match status" value="1"/>
</dbReference>